<name>A0A2K8U4V5_9GAMM</name>
<dbReference type="PANTHER" id="PTHR23150">
    <property type="entry name" value="SULFATASE MODIFYING FACTOR 1, 2"/>
    <property type="match status" value="1"/>
</dbReference>
<gene>
    <name evidence="2" type="ORF">THSYN_06425</name>
</gene>
<dbReference type="SUPFAM" id="SSF56436">
    <property type="entry name" value="C-type lectin-like"/>
    <property type="match status" value="1"/>
</dbReference>
<dbReference type="EMBL" id="CP020370">
    <property type="protein sequence ID" value="AUB80623.1"/>
    <property type="molecule type" value="Genomic_DNA"/>
</dbReference>
<accession>A0A2K8U4V5</accession>
<evidence type="ECO:0000313" key="2">
    <source>
        <dbReference type="EMBL" id="AUB80623.1"/>
    </source>
</evidence>
<proteinExistence type="predicted"/>
<dbReference type="InterPro" id="IPR016187">
    <property type="entry name" value="CTDL_fold"/>
</dbReference>
<dbReference type="RefSeq" id="WP_216644696.1">
    <property type="nucleotide sequence ID" value="NZ_CP020370.1"/>
</dbReference>
<feature type="domain" description="Sulfatase-modifying factor enzyme-like" evidence="1">
    <location>
        <begin position="14"/>
        <end position="238"/>
    </location>
</feature>
<dbReference type="InterPro" id="IPR005532">
    <property type="entry name" value="SUMF_dom"/>
</dbReference>
<dbReference type="Proteomes" id="UP000232638">
    <property type="component" value="Chromosome"/>
</dbReference>
<dbReference type="PANTHER" id="PTHR23150:SF35">
    <property type="entry name" value="BLL6746 PROTEIN"/>
    <property type="match status" value="1"/>
</dbReference>
<reference evidence="2 3" key="1">
    <citation type="submission" date="2017-03" db="EMBL/GenBank/DDBJ databases">
        <title>Complete genome sequence of Candidatus 'Thiodictyon syntrophicum' sp. nov. strain Cad16T, a photolithoautotroph purple sulfur bacterium isolated from an alpine meromictic lake.</title>
        <authorList>
            <person name="Luedin S.M."/>
            <person name="Pothier J.F."/>
            <person name="Danza F."/>
            <person name="Storelli N."/>
            <person name="Wittwer M."/>
            <person name="Tonolla M."/>
        </authorList>
    </citation>
    <scope>NUCLEOTIDE SEQUENCE [LARGE SCALE GENOMIC DNA]</scope>
    <source>
        <strain evidence="2 3">Cad16T</strain>
    </source>
</reference>
<dbReference type="AlphaFoldDB" id="A0A2K8U4V5"/>
<dbReference type="KEGG" id="tsy:THSYN_06425"/>
<dbReference type="Gene3D" id="3.90.1580.10">
    <property type="entry name" value="paralog of FGE (formylglycine-generating enzyme)"/>
    <property type="match status" value="1"/>
</dbReference>
<dbReference type="InterPro" id="IPR051043">
    <property type="entry name" value="Sulfatase_Mod_Factor_Kinase"/>
</dbReference>
<keyword evidence="3" id="KW-1185">Reference proteome</keyword>
<evidence type="ECO:0000313" key="3">
    <source>
        <dbReference type="Proteomes" id="UP000232638"/>
    </source>
</evidence>
<dbReference type="GO" id="GO:0120147">
    <property type="term" value="F:formylglycine-generating oxidase activity"/>
    <property type="evidence" value="ECO:0007669"/>
    <property type="project" value="TreeGrafter"/>
</dbReference>
<protein>
    <recommendedName>
        <fullName evidence="1">Sulfatase-modifying factor enzyme-like domain-containing protein</fullName>
    </recommendedName>
</protein>
<dbReference type="Pfam" id="PF03781">
    <property type="entry name" value="FGE-sulfatase"/>
    <property type="match status" value="1"/>
</dbReference>
<sequence>MSVFQDRLKDGGEGPEMVWLPPGTFLMGSPDGDDLAYPSEWPQYEVRIARPFAIGRFPVTFADYDRFCAAAGHKLPRDQGWGRDRRPVIDVSWNDAVAYCLWLTGQTGRTYRLPREAEWEYACRAGTRTRWSFGDDGDALGAHAWLKDNSGGKTHPVGEKRPNPWGLHDMHGNVWEWGQDHWHDSYQGAPKDGTAWEMTIGEGRVLRGGSWADGAQDLRSACRNRLVPGLRFLYFGFRPGTATPG</sequence>
<dbReference type="InterPro" id="IPR042095">
    <property type="entry name" value="SUMF_sf"/>
</dbReference>
<evidence type="ECO:0000259" key="1">
    <source>
        <dbReference type="Pfam" id="PF03781"/>
    </source>
</evidence>
<organism evidence="2 3">
    <name type="scientific">Candidatus Thiodictyon syntrophicum</name>
    <dbReference type="NCBI Taxonomy" id="1166950"/>
    <lineage>
        <taxon>Bacteria</taxon>
        <taxon>Pseudomonadati</taxon>
        <taxon>Pseudomonadota</taxon>
        <taxon>Gammaproteobacteria</taxon>
        <taxon>Chromatiales</taxon>
        <taxon>Chromatiaceae</taxon>
        <taxon>Thiodictyon</taxon>
    </lineage>
</organism>